<dbReference type="EnsemblPlants" id="AVESA.00010b.r2.7AG1215510.2">
    <property type="protein sequence ID" value="AVESA.00010b.r2.7AG1215510.2.CDS"/>
    <property type="gene ID" value="AVESA.00010b.r2.7AG1215510"/>
</dbReference>
<keyword evidence="2" id="KW-1185">Reference proteome</keyword>
<sequence>MFTPHGNGWTGLSTPARAPADQQIGGKGRPIPRRITELENELHQYQHSMGLLLIDKQEMAAKYDQFSQAYAEREEILKREQAAHLNAISEYEKREESIRKAYRVEKQRVADLEKALREMHSEIAEVKFASEKKIGDVNSFQANIDEKSLLLDKKLNAADAKLAEANLTVSHADKKIKDIEARQCRYEKEKLCYETEWKAQENQLTKKEESLHDWEKRLKESQNTLVNLQRSLSGREEKLNVNDKILKIKQEELQEAKQAVENSNVALKVEERDINNRLHKLHAYEMDINSKYKTLDKKEEILDYWEDRINMKEKKLIEDQKGGLESKIRDFELVMKRDRESLSEGMQKRTTNLQQREKDVKSKEGDLLKSEQELKWNTEMLDNWNLDLDSRSQALNKLEEVLKVDEQKVSENKQHLENGRKDIDVYKQDLERTMASIKAEKKSGMKEQEILQLVKDERDEHSRILLQLKQETEGYRVGSNSLSNEADDLRQQKLKLERAWEDLDMENAYAEEAAKNLSYERTRVESFHDSEKRRLKDVELEAGEKYKKQMEDIRLKEEAFMCDIEKQKFQNSQLLEGERANIQHSFDLHRHKLETEMEQKQVNKEKELEFKQSELNKKLYLAENEIRSAVELNESKIQKIIFEKKEIEKEKNALVKDQQKMETDKEDVKEDIDSLKMLSKRLKERREAYKKEKNHLIGLIDKYKVCKNCTVPVFDELDFPGIQASTGTHYPNLSIEGDDNGASEYEEDYEPSCNFQEANDSFAFCQETTSDSRAGEKEELEKVSSSEHGSFSFGVMDNILKNQSGETDNSMEFDANIVLNHGSGNGSLDTPEGVLHPETLNQGEHHQNSESRLRGVRRTRTMQAVIDEAKTLIGPISVEKHTDQKDYVIESLGHKRAFSSFSGATTTEQCVDNTEVYSDADPLDGSRRKRQQLGGTEMQGSGENRYNLRHSIVVNAGTSSKTRSGKTRAMNAGSKMKTEASGGDDAEGISNSGVPSAQMSTELREAKVQESPHMILLREAEEARTPIGDANKNDGNKVNVKATVPDSVPSAPSDSDPGAEDSDEDGEESPTGNGSIGKRIWTFFTT</sequence>
<reference evidence="1" key="1">
    <citation type="submission" date="2021-05" db="EMBL/GenBank/DDBJ databases">
        <authorList>
            <person name="Scholz U."/>
            <person name="Mascher M."/>
            <person name="Fiebig A."/>
        </authorList>
    </citation>
    <scope>NUCLEOTIDE SEQUENCE [LARGE SCALE GENOMIC DNA]</scope>
</reference>
<protein>
    <submittedName>
        <fullName evidence="1">Uncharacterized protein</fullName>
    </submittedName>
</protein>
<evidence type="ECO:0000313" key="1">
    <source>
        <dbReference type="EnsemblPlants" id="AVESA.00010b.r2.7AG1215510.2.CDS"/>
    </source>
</evidence>
<evidence type="ECO:0000313" key="2">
    <source>
        <dbReference type="Proteomes" id="UP001732700"/>
    </source>
</evidence>
<reference evidence="1" key="2">
    <citation type="submission" date="2025-09" db="UniProtKB">
        <authorList>
            <consortium name="EnsemblPlants"/>
        </authorList>
    </citation>
    <scope>IDENTIFICATION</scope>
</reference>
<name>A0ACD5ZSF4_AVESA</name>
<dbReference type="Proteomes" id="UP001732700">
    <property type="component" value="Chromosome 7A"/>
</dbReference>
<proteinExistence type="predicted"/>
<accession>A0ACD5ZSF4</accession>
<organism evidence="1 2">
    <name type="scientific">Avena sativa</name>
    <name type="common">Oat</name>
    <dbReference type="NCBI Taxonomy" id="4498"/>
    <lineage>
        <taxon>Eukaryota</taxon>
        <taxon>Viridiplantae</taxon>
        <taxon>Streptophyta</taxon>
        <taxon>Embryophyta</taxon>
        <taxon>Tracheophyta</taxon>
        <taxon>Spermatophyta</taxon>
        <taxon>Magnoliopsida</taxon>
        <taxon>Liliopsida</taxon>
        <taxon>Poales</taxon>
        <taxon>Poaceae</taxon>
        <taxon>BOP clade</taxon>
        <taxon>Pooideae</taxon>
        <taxon>Poodae</taxon>
        <taxon>Poeae</taxon>
        <taxon>Poeae Chloroplast Group 1 (Aveneae type)</taxon>
        <taxon>Aveninae</taxon>
        <taxon>Avena</taxon>
    </lineage>
</organism>